<sequence>MLDFDNLKEYIEQVYRVRMDQSFLEKEAPALTYLKLVRVLSFLRIQPVGMTAEEIFADAVREERNWGGNSPSPETRTVLLYQLADLHEIIELLIRKSEVKKNDSFSAELWSNDINS</sequence>
<evidence type="ECO:0000313" key="2">
    <source>
        <dbReference type="Proteomes" id="UP000294134"/>
    </source>
</evidence>
<evidence type="ECO:0000313" key="1">
    <source>
        <dbReference type="EMBL" id="QBJ02893.1"/>
    </source>
</evidence>
<dbReference type="Proteomes" id="UP000294134">
    <property type="component" value="Segment"/>
</dbReference>
<name>A0A481W675_9CAUD</name>
<reference evidence="1 2" key="1">
    <citation type="submission" date="2019-02" db="EMBL/GenBank/DDBJ databases">
        <authorList>
            <person name="Frampton R.A."/>
            <person name="Wojtus J.K."/>
            <person name="Fineran P.C."/>
            <person name="Hendrickson H.L."/>
        </authorList>
    </citation>
    <scope>NUCLEOTIDE SEQUENCE [LARGE SCALE GENOMIC DNA]</scope>
</reference>
<protein>
    <submittedName>
        <fullName evidence="1">Uncharacterized protein</fullName>
    </submittedName>
</protein>
<accession>A0A481W675</accession>
<organism evidence="1 2">
    <name type="scientific">Pseudomonas phage Psa21</name>
    <dbReference type="NCBI Taxonomy" id="2530023"/>
    <lineage>
        <taxon>Viruses</taxon>
        <taxon>Duplodnaviria</taxon>
        <taxon>Heunggongvirae</taxon>
        <taxon>Uroviricota</taxon>
        <taxon>Caudoviricetes</taxon>
        <taxon>Chimalliviridae</taxon>
        <taxon>Tepukevirus</taxon>
        <taxon>Tepukevirus Psa21</taxon>
    </lineage>
</organism>
<gene>
    <name evidence="1" type="ORF">PSA21_367</name>
</gene>
<keyword evidence="2" id="KW-1185">Reference proteome</keyword>
<dbReference type="EMBL" id="MK552327">
    <property type="protein sequence ID" value="QBJ02893.1"/>
    <property type="molecule type" value="Genomic_DNA"/>
</dbReference>
<proteinExistence type="predicted"/>